<comment type="caution">
    <text evidence="2">The sequence shown here is derived from an EMBL/GenBank/DDBJ whole genome shotgun (WGS) entry which is preliminary data.</text>
</comment>
<name>A0ABS8SFD1_DATST</name>
<proteinExistence type="predicted"/>
<accession>A0ABS8SFD1</accession>
<reference evidence="2 3" key="1">
    <citation type="journal article" date="2021" name="BMC Genomics">
        <title>Datura genome reveals duplications of psychoactive alkaloid biosynthetic genes and high mutation rate following tissue culture.</title>
        <authorList>
            <person name="Rajewski A."/>
            <person name="Carter-House D."/>
            <person name="Stajich J."/>
            <person name="Litt A."/>
        </authorList>
    </citation>
    <scope>NUCLEOTIDE SEQUENCE [LARGE SCALE GENOMIC DNA]</scope>
    <source>
        <strain evidence="2">AR-01</strain>
    </source>
</reference>
<dbReference type="Proteomes" id="UP000823775">
    <property type="component" value="Unassembled WGS sequence"/>
</dbReference>
<dbReference type="EMBL" id="JACEIK010000465">
    <property type="protein sequence ID" value="MCD7457616.1"/>
    <property type="molecule type" value="Genomic_DNA"/>
</dbReference>
<protein>
    <submittedName>
        <fullName evidence="2">Uncharacterized protein</fullName>
    </submittedName>
</protein>
<evidence type="ECO:0000313" key="3">
    <source>
        <dbReference type="Proteomes" id="UP000823775"/>
    </source>
</evidence>
<keyword evidence="3" id="KW-1185">Reference proteome</keyword>
<organism evidence="2 3">
    <name type="scientific">Datura stramonium</name>
    <name type="common">Jimsonweed</name>
    <name type="synonym">Common thornapple</name>
    <dbReference type="NCBI Taxonomy" id="4076"/>
    <lineage>
        <taxon>Eukaryota</taxon>
        <taxon>Viridiplantae</taxon>
        <taxon>Streptophyta</taxon>
        <taxon>Embryophyta</taxon>
        <taxon>Tracheophyta</taxon>
        <taxon>Spermatophyta</taxon>
        <taxon>Magnoliopsida</taxon>
        <taxon>eudicotyledons</taxon>
        <taxon>Gunneridae</taxon>
        <taxon>Pentapetalae</taxon>
        <taxon>asterids</taxon>
        <taxon>lamiids</taxon>
        <taxon>Solanales</taxon>
        <taxon>Solanaceae</taxon>
        <taxon>Solanoideae</taxon>
        <taxon>Datureae</taxon>
        <taxon>Datura</taxon>
    </lineage>
</organism>
<sequence>MDSWVGQHFGAGGKEGKDHPQCDLPLGFGGGLHFGLGAGECGGVGGGGVQGALLSAETSTTDALLGAFESLAQAHVELWADLKAKKRKRSSLDNEDSSGTGTDSDGLIS</sequence>
<evidence type="ECO:0000313" key="2">
    <source>
        <dbReference type="EMBL" id="MCD7457616.1"/>
    </source>
</evidence>
<feature type="region of interest" description="Disordered" evidence="1">
    <location>
        <begin position="85"/>
        <end position="109"/>
    </location>
</feature>
<feature type="region of interest" description="Disordered" evidence="1">
    <location>
        <begin position="1"/>
        <end position="21"/>
    </location>
</feature>
<evidence type="ECO:0000256" key="1">
    <source>
        <dbReference type="SAM" id="MobiDB-lite"/>
    </source>
</evidence>
<gene>
    <name evidence="2" type="ORF">HAX54_035550</name>
</gene>